<dbReference type="GO" id="GO:0032934">
    <property type="term" value="F:sterol binding"/>
    <property type="evidence" value="ECO:0007669"/>
    <property type="project" value="TreeGrafter"/>
</dbReference>
<evidence type="ECO:0000313" key="3">
    <source>
        <dbReference type="EMBL" id="CAD8633931.1"/>
    </source>
</evidence>
<dbReference type="GO" id="GO:0016020">
    <property type="term" value="C:membrane"/>
    <property type="evidence" value="ECO:0007669"/>
    <property type="project" value="TreeGrafter"/>
</dbReference>
<reference evidence="3" key="1">
    <citation type="submission" date="2021-01" db="EMBL/GenBank/DDBJ databases">
        <authorList>
            <person name="Corre E."/>
            <person name="Pelletier E."/>
            <person name="Niang G."/>
            <person name="Scheremetjew M."/>
            <person name="Finn R."/>
            <person name="Kale V."/>
            <person name="Holt S."/>
            <person name="Cochrane G."/>
            <person name="Meng A."/>
            <person name="Brown T."/>
            <person name="Cohen L."/>
        </authorList>
    </citation>
    <scope>NUCLEOTIDE SEQUENCE</scope>
    <source>
        <strain evidence="3">CCAP979/52</strain>
    </source>
</reference>
<name>A0A7S0M8P2_9CRYP</name>
<evidence type="ECO:0000256" key="1">
    <source>
        <dbReference type="ARBA" id="ARBA00008842"/>
    </source>
</evidence>
<proteinExistence type="inferred from homology"/>
<dbReference type="SUPFAM" id="SSF144000">
    <property type="entry name" value="Oxysterol-binding protein-like"/>
    <property type="match status" value="1"/>
</dbReference>
<dbReference type="PANTHER" id="PTHR10972">
    <property type="entry name" value="OXYSTEROL-BINDING PROTEIN-RELATED"/>
    <property type="match status" value="1"/>
</dbReference>
<dbReference type="InterPro" id="IPR000648">
    <property type="entry name" value="Oxysterol-bd"/>
</dbReference>
<feature type="region of interest" description="Disordered" evidence="2">
    <location>
        <begin position="139"/>
        <end position="159"/>
    </location>
</feature>
<dbReference type="PANTHER" id="PTHR10972:SF102">
    <property type="entry name" value="OXYSTEROL-BINDING PROTEIN"/>
    <property type="match status" value="1"/>
</dbReference>
<dbReference type="AlphaFoldDB" id="A0A7S0M8P2"/>
<evidence type="ECO:0000256" key="2">
    <source>
        <dbReference type="SAM" id="MobiDB-lite"/>
    </source>
</evidence>
<comment type="similarity">
    <text evidence="1">Belongs to the OSBP family.</text>
</comment>
<protein>
    <submittedName>
        <fullName evidence="3">Uncharacterized protein</fullName>
    </submittedName>
</protein>
<gene>
    <name evidence="3" type="ORF">CCUR1050_LOCUS11612</name>
</gene>
<organism evidence="3">
    <name type="scientific">Cryptomonas curvata</name>
    <dbReference type="NCBI Taxonomy" id="233186"/>
    <lineage>
        <taxon>Eukaryota</taxon>
        <taxon>Cryptophyceae</taxon>
        <taxon>Cryptomonadales</taxon>
        <taxon>Cryptomonadaceae</taxon>
        <taxon>Cryptomonas</taxon>
    </lineage>
</organism>
<dbReference type="GO" id="GO:0005829">
    <property type="term" value="C:cytosol"/>
    <property type="evidence" value="ECO:0007669"/>
    <property type="project" value="TreeGrafter"/>
</dbReference>
<dbReference type="InterPro" id="IPR037239">
    <property type="entry name" value="OSBP_sf"/>
</dbReference>
<sequence>MELSFKNRYNIGSSGLVTQCVSEWETYALFIPIFIHNLLCRGYFSGENNSVDGKIKRGSDTLYKIHGRWDRVVTCTEKKTKQEEVLFDIEEKRRYFTPPTVVPEAKQKHYESRRVWSQVSQALKAQNIDLATEEKLRLEDGQRAGKKERDDSGSPWVPRLFDNLSPSDAKSLNWRFKLSKLTPYEGDVESEARWEADLLSLVSQGELAVGRDMMRVINPSA</sequence>
<accession>A0A7S0M8P2</accession>
<dbReference type="EMBL" id="HBEZ01020934">
    <property type="protein sequence ID" value="CAD8633931.1"/>
    <property type="molecule type" value="Transcribed_RNA"/>
</dbReference>
<feature type="compositionally biased region" description="Basic and acidic residues" evidence="2">
    <location>
        <begin position="139"/>
        <end position="152"/>
    </location>
</feature>
<dbReference type="Pfam" id="PF01237">
    <property type="entry name" value="Oxysterol_BP"/>
    <property type="match status" value="1"/>
</dbReference>
<dbReference type="Gene3D" id="2.40.160.120">
    <property type="match status" value="1"/>
</dbReference>
<dbReference type="Gene3D" id="3.30.70.3490">
    <property type="match status" value="1"/>
</dbReference>